<dbReference type="EMBL" id="JXTB01000272">
    <property type="protein sequence ID" value="PON48701.1"/>
    <property type="molecule type" value="Genomic_DNA"/>
</dbReference>
<protein>
    <submittedName>
        <fullName evidence="1">Uncharacterized protein</fullName>
    </submittedName>
</protein>
<name>A0A2P5BIS7_PARAD</name>
<reference evidence="2" key="1">
    <citation type="submission" date="2016-06" db="EMBL/GenBank/DDBJ databases">
        <title>Parallel loss of symbiosis genes in relatives of nitrogen-fixing non-legume Parasponia.</title>
        <authorList>
            <person name="Van Velzen R."/>
            <person name="Holmer R."/>
            <person name="Bu F."/>
            <person name="Rutten L."/>
            <person name="Van Zeijl A."/>
            <person name="Liu W."/>
            <person name="Santuari L."/>
            <person name="Cao Q."/>
            <person name="Sharma T."/>
            <person name="Shen D."/>
            <person name="Roswanjaya Y."/>
            <person name="Wardhani T."/>
            <person name="Kalhor M.S."/>
            <person name="Jansen J."/>
            <person name="Van den Hoogen J."/>
            <person name="Gungor B."/>
            <person name="Hartog M."/>
            <person name="Hontelez J."/>
            <person name="Verver J."/>
            <person name="Yang W.-C."/>
            <person name="Schijlen E."/>
            <person name="Repin R."/>
            <person name="Schilthuizen M."/>
            <person name="Schranz E."/>
            <person name="Heidstra R."/>
            <person name="Miyata K."/>
            <person name="Fedorova E."/>
            <person name="Kohlen W."/>
            <person name="Bisseling T."/>
            <person name="Smit S."/>
            <person name="Geurts R."/>
        </authorList>
    </citation>
    <scope>NUCLEOTIDE SEQUENCE [LARGE SCALE GENOMIC DNA]</scope>
    <source>
        <strain evidence="2">cv. WU1-14</strain>
    </source>
</reference>
<comment type="caution">
    <text evidence="1">The sequence shown here is derived from an EMBL/GenBank/DDBJ whole genome shotgun (WGS) entry which is preliminary data.</text>
</comment>
<dbReference type="Proteomes" id="UP000237105">
    <property type="component" value="Unassembled WGS sequence"/>
</dbReference>
<evidence type="ECO:0000313" key="2">
    <source>
        <dbReference type="Proteomes" id="UP000237105"/>
    </source>
</evidence>
<sequence length="68" mass="7983">MQAIRRIHLSDKQSRSGKWFWALSTNGEFSIQSLYKSMTREQPQHPDPVSACTWKKLWKTSMVEGDQQ</sequence>
<organism evidence="1 2">
    <name type="scientific">Parasponia andersonii</name>
    <name type="common">Sponia andersonii</name>
    <dbReference type="NCBI Taxonomy" id="3476"/>
    <lineage>
        <taxon>Eukaryota</taxon>
        <taxon>Viridiplantae</taxon>
        <taxon>Streptophyta</taxon>
        <taxon>Embryophyta</taxon>
        <taxon>Tracheophyta</taxon>
        <taxon>Spermatophyta</taxon>
        <taxon>Magnoliopsida</taxon>
        <taxon>eudicotyledons</taxon>
        <taxon>Gunneridae</taxon>
        <taxon>Pentapetalae</taxon>
        <taxon>rosids</taxon>
        <taxon>fabids</taxon>
        <taxon>Rosales</taxon>
        <taxon>Cannabaceae</taxon>
        <taxon>Parasponia</taxon>
    </lineage>
</organism>
<accession>A0A2P5BIS7</accession>
<keyword evidence="2" id="KW-1185">Reference proteome</keyword>
<evidence type="ECO:0000313" key="1">
    <source>
        <dbReference type="EMBL" id="PON48701.1"/>
    </source>
</evidence>
<proteinExistence type="predicted"/>
<dbReference type="AlphaFoldDB" id="A0A2P5BIS7"/>
<gene>
    <name evidence="1" type="ORF">PanWU01x14_235780</name>
</gene>